<proteinExistence type="predicted"/>
<dbReference type="VEuPathDB" id="FungiDB:VP01_406g2"/>
<comment type="caution">
    <text evidence="1">The sequence shown here is derived from an EMBL/GenBank/DDBJ whole genome shotgun (WGS) entry which is preliminary data.</text>
</comment>
<gene>
    <name evidence="1" type="ORF">VP01_406g2</name>
</gene>
<name>A0A0L6URH7_9BASI</name>
<dbReference type="AlphaFoldDB" id="A0A0L6URH7"/>
<reference evidence="1 2" key="1">
    <citation type="submission" date="2015-08" db="EMBL/GenBank/DDBJ databases">
        <title>Next Generation Sequencing and Analysis of the Genome of Puccinia sorghi L Schw, the Causal Agent of Maize Common Rust.</title>
        <authorList>
            <person name="Rochi L."/>
            <person name="Burguener G."/>
            <person name="Darino M."/>
            <person name="Turjanski A."/>
            <person name="Kreff E."/>
            <person name="Dieguez M.J."/>
            <person name="Sacco F."/>
        </authorList>
    </citation>
    <scope>NUCLEOTIDE SEQUENCE [LARGE SCALE GENOMIC DNA]</scope>
    <source>
        <strain evidence="1 2">RO10H11247</strain>
    </source>
</reference>
<sequence length="518" mass="58291">MGLSARQTAEINHLPMFLQSPYRIFQPYLILIVHHDHKLVDILIWIHLRKGTLARISLPGKASATGDFLGTFGCWDVSKPSGAILFGRQAPSYTLCDYCSLKRPILQLGRYSLPPSHSLHSARKIACTNPHSLQHLQSLHSETAQQKADHNIELCAPVDRREGPIERWLATPWGTSLSQLSSAYSHQQSSQVVQALQLVLFLLGWMQGAIGSGSMLHCNSSYINRLVSHLQPSLNTIINACGCMGLPTIGPVINNIFSQMSQIMQSFAGIVFHVCPPLQKKNSLNCLQLTCSMLYHCAYCIKAWLNHSWRKVGVRTEVSREFLHVNYRQLSNFFLQCLHLSCCLFYPMVSFSSVAFPKTLPSFQSFIQQSLPASRGGQTKCEHSGIRTHARRLANLVEQPEASALDHSAIWSERVCETIIHRSKNRNVAICSSAEVGALFLHTPRWRLLSGLKGWFFEGCRLILLTFPAVSMPWLKWSSICRRIKISALNEMVFSIEEYQSRSLLLQGSRELIRAVEV</sequence>
<accession>A0A0L6URH7</accession>
<dbReference type="Proteomes" id="UP000037035">
    <property type="component" value="Unassembled WGS sequence"/>
</dbReference>
<dbReference type="OrthoDB" id="10670955at2759"/>
<evidence type="ECO:0000313" key="2">
    <source>
        <dbReference type="Proteomes" id="UP000037035"/>
    </source>
</evidence>
<evidence type="ECO:0000313" key="1">
    <source>
        <dbReference type="EMBL" id="KNZ51146.1"/>
    </source>
</evidence>
<dbReference type="EMBL" id="LAVV01009135">
    <property type="protein sequence ID" value="KNZ51146.1"/>
    <property type="molecule type" value="Genomic_DNA"/>
</dbReference>
<keyword evidence="2" id="KW-1185">Reference proteome</keyword>
<organism evidence="1 2">
    <name type="scientific">Puccinia sorghi</name>
    <dbReference type="NCBI Taxonomy" id="27349"/>
    <lineage>
        <taxon>Eukaryota</taxon>
        <taxon>Fungi</taxon>
        <taxon>Dikarya</taxon>
        <taxon>Basidiomycota</taxon>
        <taxon>Pucciniomycotina</taxon>
        <taxon>Pucciniomycetes</taxon>
        <taxon>Pucciniales</taxon>
        <taxon>Pucciniaceae</taxon>
        <taxon>Puccinia</taxon>
    </lineage>
</organism>
<protein>
    <submittedName>
        <fullName evidence="1">Uncharacterized protein</fullName>
    </submittedName>
</protein>